<keyword evidence="4" id="KW-1185">Reference proteome</keyword>
<dbReference type="AlphaFoldDB" id="A0A5D2PN20"/>
<feature type="region of interest" description="Disordered" evidence="1">
    <location>
        <begin position="34"/>
        <end position="53"/>
    </location>
</feature>
<name>A0A5D2PN20_GOSTO</name>
<dbReference type="EMBL" id="CM017617">
    <property type="protein sequence ID" value="TYI16534.1"/>
    <property type="molecule type" value="Genomic_DNA"/>
</dbReference>
<organism evidence="3 4">
    <name type="scientific">Gossypium tomentosum</name>
    <name type="common">Hawaiian cotton</name>
    <name type="synonym">Gossypium sandvicense</name>
    <dbReference type="NCBI Taxonomy" id="34277"/>
    <lineage>
        <taxon>Eukaryota</taxon>
        <taxon>Viridiplantae</taxon>
        <taxon>Streptophyta</taxon>
        <taxon>Embryophyta</taxon>
        <taxon>Tracheophyta</taxon>
        <taxon>Spermatophyta</taxon>
        <taxon>Magnoliopsida</taxon>
        <taxon>eudicotyledons</taxon>
        <taxon>Gunneridae</taxon>
        <taxon>Pentapetalae</taxon>
        <taxon>rosids</taxon>
        <taxon>malvids</taxon>
        <taxon>Malvales</taxon>
        <taxon>Malvaceae</taxon>
        <taxon>Malvoideae</taxon>
        <taxon>Gossypium</taxon>
    </lineage>
</organism>
<protein>
    <submittedName>
        <fullName evidence="3">Uncharacterized protein</fullName>
    </submittedName>
</protein>
<reference evidence="3 4" key="1">
    <citation type="submission" date="2019-07" db="EMBL/GenBank/DDBJ databases">
        <title>WGS assembly of Gossypium tomentosum.</title>
        <authorList>
            <person name="Chen Z.J."/>
            <person name="Sreedasyam A."/>
            <person name="Ando A."/>
            <person name="Song Q."/>
            <person name="De L."/>
            <person name="Hulse-Kemp A."/>
            <person name="Ding M."/>
            <person name="Ye W."/>
            <person name="Kirkbride R."/>
            <person name="Jenkins J."/>
            <person name="Plott C."/>
            <person name="Lovell J."/>
            <person name="Lin Y.-M."/>
            <person name="Vaughn R."/>
            <person name="Liu B."/>
            <person name="Li W."/>
            <person name="Simpson S."/>
            <person name="Scheffler B."/>
            <person name="Saski C."/>
            <person name="Grover C."/>
            <person name="Hu G."/>
            <person name="Conover J."/>
            <person name="Carlson J."/>
            <person name="Shu S."/>
            <person name="Boston L."/>
            <person name="Williams M."/>
            <person name="Peterson D."/>
            <person name="Mcgee K."/>
            <person name="Jones D."/>
            <person name="Wendel J."/>
            <person name="Stelly D."/>
            <person name="Grimwood J."/>
            <person name="Schmutz J."/>
        </authorList>
    </citation>
    <scope>NUCLEOTIDE SEQUENCE [LARGE SCALE GENOMIC DNA]</scope>
    <source>
        <strain evidence="3">7179.01</strain>
    </source>
</reference>
<gene>
    <name evidence="3" type="ORF">ES332_A08G262100v1</name>
</gene>
<evidence type="ECO:0000313" key="3">
    <source>
        <dbReference type="EMBL" id="TYI16534.1"/>
    </source>
</evidence>
<dbReference type="Proteomes" id="UP000322667">
    <property type="component" value="Chromosome A08"/>
</dbReference>
<evidence type="ECO:0000256" key="1">
    <source>
        <dbReference type="SAM" id="MobiDB-lite"/>
    </source>
</evidence>
<keyword evidence="2" id="KW-0732">Signal</keyword>
<accession>A0A5D2PN20</accession>
<proteinExistence type="predicted"/>
<feature type="signal peptide" evidence="2">
    <location>
        <begin position="1"/>
        <end position="27"/>
    </location>
</feature>
<feature type="chain" id="PRO_5022734868" evidence="2">
    <location>
        <begin position="28"/>
        <end position="53"/>
    </location>
</feature>
<evidence type="ECO:0000256" key="2">
    <source>
        <dbReference type="SAM" id="SignalP"/>
    </source>
</evidence>
<evidence type="ECO:0000313" key="4">
    <source>
        <dbReference type="Proteomes" id="UP000322667"/>
    </source>
</evidence>
<sequence>MKPSITTVVLLLLLFVSTLCTLNTVSARSLDCTSSKDCVNQCGSPSCPPPSTM</sequence>
<feature type="compositionally biased region" description="Polar residues" evidence="1">
    <location>
        <begin position="34"/>
        <end position="44"/>
    </location>
</feature>